<reference evidence="3" key="1">
    <citation type="journal article" date="2021" name="PeerJ">
        <title>Extensive microbial diversity within the chicken gut microbiome revealed by metagenomics and culture.</title>
        <authorList>
            <person name="Gilroy R."/>
            <person name="Ravi A."/>
            <person name="Getino M."/>
            <person name="Pursley I."/>
            <person name="Horton D.L."/>
            <person name="Alikhan N.F."/>
            <person name="Baker D."/>
            <person name="Gharbi K."/>
            <person name="Hall N."/>
            <person name="Watson M."/>
            <person name="Adriaenssens E.M."/>
            <person name="Foster-Nyarko E."/>
            <person name="Jarju S."/>
            <person name="Secka A."/>
            <person name="Antonio M."/>
            <person name="Oren A."/>
            <person name="Chaudhuri R.R."/>
            <person name="La Ragione R."/>
            <person name="Hildebrand F."/>
            <person name="Pallen M.J."/>
        </authorList>
    </citation>
    <scope>NUCLEOTIDE SEQUENCE</scope>
    <source>
        <strain evidence="3">ChiGjej1B1-14440</strain>
    </source>
</reference>
<protein>
    <submittedName>
        <fullName evidence="3">CamS family sex pheromone protein</fullName>
    </submittedName>
</protein>
<dbReference type="Pfam" id="PF08139">
    <property type="entry name" value="LPAM_1"/>
    <property type="match status" value="1"/>
</dbReference>
<evidence type="ECO:0000313" key="3">
    <source>
        <dbReference type="EMBL" id="HIX82192.1"/>
    </source>
</evidence>
<name>A0A9D1XNA4_9FIRM</name>
<dbReference type="InterPro" id="IPR011426">
    <property type="entry name" value="CamS"/>
</dbReference>
<feature type="signal peptide" evidence="2">
    <location>
        <begin position="1"/>
        <end position="20"/>
    </location>
</feature>
<accession>A0A9D1XNA4</accession>
<organism evidence="3 4">
    <name type="scientific">Candidatus Erysipelatoclostridium merdavium</name>
    <dbReference type="NCBI Taxonomy" id="2838566"/>
    <lineage>
        <taxon>Bacteria</taxon>
        <taxon>Bacillati</taxon>
        <taxon>Bacillota</taxon>
        <taxon>Erysipelotrichia</taxon>
        <taxon>Erysipelotrichales</taxon>
        <taxon>Erysipelotrichales incertae sedis</taxon>
    </lineage>
</organism>
<gene>
    <name evidence="3" type="ORF">H9980_09530</name>
</gene>
<evidence type="ECO:0000256" key="2">
    <source>
        <dbReference type="SAM" id="SignalP"/>
    </source>
</evidence>
<dbReference type="Pfam" id="PF07537">
    <property type="entry name" value="CamS"/>
    <property type="match status" value="1"/>
</dbReference>
<dbReference type="AlphaFoldDB" id="A0A9D1XNA4"/>
<keyword evidence="1 2" id="KW-0732">Signal</keyword>
<comment type="caution">
    <text evidence="3">The sequence shown here is derived from an EMBL/GenBank/DDBJ whole genome shotgun (WGS) entry which is preliminary data.</text>
</comment>
<proteinExistence type="predicted"/>
<feature type="chain" id="PRO_5039589649" evidence="2">
    <location>
        <begin position="21"/>
        <end position="370"/>
    </location>
</feature>
<evidence type="ECO:0000256" key="1">
    <source>
        <dbReference type="ARBA" id="ARBA00022729"/>
    </source>
</evidence>
<dbReference type="CDD" id="cd13440">
    <property type="entry name" value="CamS_repeat_2"/>
    <property type="match status" value="1"/>
</dbReference>
<dbReference type="PROSITE" id="PS51257">
    <property type="entry name" value="PROKAR_LIPOPROTEIN"/>
    <property type="match status" value="1"/>
</dbReference>
<evidence type="ECO:0000313" key="4">
    <source>
        <dbReference type="Proteomes" id="UP000886724"/>
    </source>
</evidence>
<dbReference type="EMBL" id="DXET01000215">
    <property type="protein sequence ID" value="HIX82192.1"/>
    <property type="molecule type" value="Genomic_DNA"/>
</dbReference>
<dbReference type="InterPro" id="IPR012640">
    <property type="entry name" value="Membr_lipoprot_lipid_attach_CS"/>
</dbReference>
<dbReference type="Gene3D" id="3.10.570.10">
    <property type="entry name" value="sex pheromone staph- cam373 precursor domain"/>
    <property type="match status" value="1"/>
</dbReference>
<sequence length="370" mass="41824">MKKLITLLVLVLLLAGCSDAKETVETQTANDVSSADSLDEDFYRIVKLDRYERRDDYYNSFGNTDDFQTIGRQLQTISTEYFSTDDYYMSEGQNLTYSNVAQLVQRDDSNPDKYPHTLENQAGTAIGGIDSPNMITTIYEQDFYQKSGDDYVLKGASLAIVLDPTDASGDALLSYMDESAVVEFGQQTIRNLYEEIQNYNEDDENAISGFKELKNHPLLITVYYATNTNESDIDGRYILKSYCDGSLGDIETLDYHTYLFTSSEASQADEETYSQFEIFKNNMKNASFEAVGVVGYGRYKDGEIQSMRININVNVKTYTELVYLVETAADEVNSQFSNDFDITVQVSSQDQLEAIIIKDQGEDARSILLY</sequence>
<dbReference type="Proteomes" id="UP000886724">
    <property type="component" value="Unassembled WGS sequence"/>
</dbReference>
<reference evidence="3" key="2">
    <citation type="submission" date="2021-04" db="EMBL/GenBank/DDBJ databases">
        <authorList>
            <person name="Gilroy R."/>
        </authorList>
    </citation>
    <scope>NUCLEOTIDE SEQUENCE</scope>
    <source>
        <strain evidence="3">ChiGjej1B1-14440</strain>
    </source>
</reference>